<dbReference type="InterPro" id="IPR051591">
    <property type="entry name" value="UPF0224_FAM112_RNA_Proc"/>
</dbReference>
<evidence type="ECO:0000256" key="1">
    <source>
        <dbReference type="SAM" id="SignalP"/>
    </source>
</evidence>
<comment type="caution">
    <text evidence="2">The sequence shown here is derived from an EMBL/GenBank/DDBJ whole genome shotgun (WGS) entry which is preliminary data.</text>
</comment>
<gene>
    <name evidence="2" type="ORF">CK203_064956</name>
</gene>
<reference evidence="2 3" key="1">
    <citation type="journal article" date="2018" name="PLoS Genet.">
        <title>Population sequencing reveals clonal diversity and ancestral inbreeding in the grapevine cultivar Chardonnay.</title>
        <authorList>
            <person name="Roach M.J."/>
            <person name="Johnson D.L."/>
            <person name="Bohlmann J."/>
            <person name="van Vuuren H.J."/>
            <person name="Jones S.J."/>
            <person name="Pretorius I.S."/>
            <person name="Schmidt S.A."/>
            <person name="Borneman A.R."/>
        </authorList>
    </citation>
    <scope>NUCLEOTIDE SEQUENCE [LARGE SCALE GENOMIC DNA]</scope>
    <source>
        <strain evidence="3">cv. Chardonnay</strain>
        <tissue evidence="2">Leaf</tissue>
    </source>
</reference>
<keyword evidence="1" id="KW-0732">Signal</keyword>
<evidence type="ECO:0000313" key="3">
    <source>
        <dbReference type="Proteomes" id="UP000288805"/>
    </source>
</evidence>
<dbReference type="Proteomes" id="UP000288805">
    <property type="component" value="Unassembled WGS sequence"/>
</dbReference>
<dbReference type="PANTHER" id="PTHR21402">
    <property type="entry name" value="GAMETOCYTE SPECIFIC FACTOR 1-RELATED"/>
    <property type="match status" value="1"/>
</dbReference>
<accession>A0A438FKL4</accession>
<sequence length="171" mass="20200">MFLMILDVLFYLKLMAEHACLTARADEERKNNPNYKPILEHDGLLWQRSRNQHLTIHNFWGMSMNLKTSSIRPLFSIQIGELQYTYFLKEVVGFSIYLINLKLVCKESSKTRTREELLAEERDYKRRRMSYRGKKLKQTTTEVGSSFDNEISFVLNKFFSWLEIISPTGSS</sequence>
<protein>
    <submittedName>
        <fullName evidence="2">Uncharacterized protein</fullName>
    </submittedName>
</protein>
<feature type="signal peptide" evidence="1">
    <location>
        <begin position="1"/>
        <end position="16"/>
    </location>
</feature>
<proteinExistence type="predicted"/>
<dbReference type="PANTHER" id="PTHR21402:SF10">
    <property type="entry name" value="U11_U12 SMALL NUCLEAR RIBONUCLEOPROTEIN 48 KDA PROTEIN"/>
    <property type="match status" value="1"/>
</dbReference>
<feature type="chain" id="PRO_5019002565" evidence="1">
    <location>
        <begin position="17"/>
        <end position="171"/>
    </location>
</feature>
<organism evidence="2 3">
    <name type="scientific">Vitis vinifera</name>
    <name type="common">Grape</name>
    <dbReference type="NCBI Taxonomy" id="29760"/>
    <lineage>
        <taxon>Eukaryota</taxon>
        <taxon>Viridiplantae</taxon>
        <taxon>Streptophyta</taxon>
        <taxon>Embryophyta</taxon>
        <taxon>Tracheophyta</taxon>
        <taxon>Spermatophyta</taxon>
        <taxon>Magnoliopsida</taxon>
        <taxon>eudicotyledons</taxon>
        <taxon>Gunneridae</taxon>
        <taxon>Pentapetalae</taxon>
        <taxon>rosids</taxon>
        <taxon>Vitales</taxon>
        <taxon>Vitaceae</taxon>
        <taxon>Viteae</taxon>
        <taxon>Vitis</taxon>
    </lineage>
</organism>
<evidence type="ECO:0000313" key="2">
    <source>
        <dbReference type="EMBL" id="RVW60565.1"/>
    </source>
</evidence>
<dbReference type="EMBL" id="QGNW01000850">
    <property type="protein sequence ID" value="RVW60565.1"/>
    <property type="molecule type" value="Genomic_DNA"/>
</dbReference>
<name>A0A438FKL4_VITVI</name>
<dbReference type="AlphaFoldDB" id="A0A438FKL4"/>